<evidence type="ECO:0008006" key="4">
    <source>
        <dbReference type="Google" id="ProtNLM"/>
    </source>
</evidence>
<gene>
    <name evidence="2" type="ORF">HMPREF0298_1935</name>
</gene>
<feature type="region of interest" description="Disordered" evidence="1">
    <location>
        <begin position="112"/>
        <end position="136"/>
    </location>
</feature>
<comment type="caution">
    <text evidence="2">The sequence shown here is derived from an EMBL/GenBank/DDBJ whole genome shotgun (WGS) entry which is preliminary data.</text>
</comment>
<dbReference type="EMBL" id="ACHJ01000159">
    <property type="protein sequence ID" value="EEI16277.1"/>
    <property type="molecule type" value="Genomic_DNA"/>
</dbReference>
<reference evidence="2" key="1">
    <citation type="submission" date="2009-01" db="EMBL/GenBank/DDBJ databases">
        <authorList>
            <person name="Qin X."/>
            <person name="Bachman B."/>
            <person name="Battles P."/>
            <person name="Bell A."/>
            <person name="Bess C."/>
            <person name="Bickham C."/>
            <person name="Chaboub L."/>
            <person name="Chen D."/>
            <person name="Coyle M."/>
            <person name="Deiros D.R."/>
            <person name="Dinh H."/>
            <person name="Forbes L."/>
            <person name="Fowler G."/>
            <person name="Francisco L."/>
            <person name="Fu Q."/>
            <person name="Gubbala S."/>
            <person name="Hale W."/>
            <person name="Han Y."/>
            <person name="Hemphill L."/>
            <person name="Highlander S.K."/>
            <person name="Hirani K."/>
            <person name="Hogues M."/>
            <person name="Jackson L."/>
            <person name="Jakkamsetti A."/>
            <person name="Javaid M."/>
            <person name="Jiang H."/>
            <person name="Korchina V."/>
            <person name="Kovar C."/>
            <person name="Lara F."/>
            <person name="Lee S."/>
            <person name="Mata R."/>
            <person name="Mathew T."/>
            <person name="Moen C."/>
            <person name="Morales K."/>
            <person name="Munidasa M."/>
            <person name="Nazareth L."/>
            <person name="Ngo R."/>
            <person name="Nguyen L."/>
            <person name="Okwuonu G."/>
            <person name="Ongeri F."/>
            <person name="Patil S."/>
            <person name="Petrosino J."/>
            <person name="Pham C."/>
            <person name="Pham P."/>
            <person name="Pu L.-L."/>
            <person name="Puazo M."/>
            <person name="Raj R."/>
            <person name="Reid J."/>
            <person name="Rouhana J."/>
            <person name="Saada N."/>
            <person name="Shang Y."/>
            <person name="Simmons D."/>
            <person name="Thornton R."/>
            <person name="Warren J."/>
            <person name="Weissenberger G."/>
            <person name="Zhang J."/>
            <person name="Zhang L."/>
            <person name="Zhou C."/>
            <person name="Zhu D."/>
            <person name="Muzny D."/>
            <person name="Worley K."/>
            <person name="Gibbs R."/>
        </authorList>
    </citation>
    <scope>NUCLEOTIDE SEQUENCE [LARGE SCALE GENOMIC DNA]</scope>
    <source>
        <strain evidence="2">DSM 44291</strain>
    </source>
</reference>
<evidence type="ECO:0000313" key="2">
    <source>
        <dbReference type="EMBL" id="EEI16277.1"/>
    </source>
</evidence>
<protein>
    <recommendedName>
        <fullName evidence="4">Tail assembly chaperone</fullName>
    </recommendedName>
</protein>
<dbReference type="AlphaFoldDB" id="C0XU15"/>
<dbReference type="eggNOG" id="ENOG5031JY7">
    <property type="taxonomic scope" value="Bacteria"/>
</dbReference>
<proteinExistence type="predicted"/>
<sequence length="136" mass="15273">MGLPFKLRKKGSAMTTNKKSDVYDLDALLAQKEEATGVKEGRVSFTFKDQSFTFKDPTFLTDEEVGELDSLPEYGPDVAAWYMGDDEYDRFLTVGGSANLWSVVLNEHLKKSRAEDAAGNPTRSNRSQRRTAARKR</sequence>
<organism evidence="2 3">
    <name type="scientific">Corynebacterium lipophiloflavum (strain ATCC 700352 / DSM 44291 / CCUG 37336 / JCM 10383 / DMMZ 1944)</name>
    <dbReference type="NCBI Taxonomy" id="525263"/>
    <lineage>
        <taxon>Bacteria</taxon>
        <taxon>Bacillati</taxon>
        <taxon>Actinomycetota</taxon>
        <taxon>Actinomycetes</taxon>
        <taxon>Mycobacteriales</taxon>
        <taxon>Corynebacteriaceae</taxon>
        <taxon>Corynebacterium</taxon>
    </lineage>
</organism>
<accession>C0XU15</accession>
<keyword evidence="3" id="KW-1185">Reference proteome</keyword>
<dbReference type="Proteomes" id="UP000006196">
    <property type="component" value="Unassembled WGS sequence"/>
</dbReference>
<name>C0XU15_CORLD</name>
<evidence type="ECO:0000256" key="1">
    <source>
        <dbReference type="SAM" id="MobiDB-lite"/>
    </source>
</evidence>
<evidence type="ECO:0000313" key="3">
    <source>
        <dbReference type="Proteomes" id="UP000006196"/>
    </source>
</evidence>
<dbReference type="HOGENOM" id="CLU_2022827_0_0_11"/>
<feature type="compositionally biased region" description="Basic residues" evidence="1">
    <location>
        <begin position="126"/>
        <end position="136"/>
    </location>
</feature>
<dbReference type="STRING" id="525263.HMPREF0298_1935"/>